<dbReference type="PANTHER" id="PTHR44598">
    <property type="entry name" value="JUNCTIONAL ADHESION MOLECULE C"/>
    <property type="match status" value="1"/>
</dbReference>
<keyword evidence="8" id="KW-0965">Cell junction</keyword>
<sequence length="317" mass="35788">MAARCRAAAAVLIISIHLCITTFAVILRTTNKSPWANEFESIELSCLIESISTNNPRIEWKKIKNGEPSYVYFEKHISRDLENRAYIKEPATLVITNLTRSDTAQYRCEVTAHMDHKTFDEVLIDLVVRVKPVVPRCSVPKAVPVGQPAELRCTEDEAFPRPQYQWFHNQEEMAQDPKSNPKFSNSSYTINRETGTLLFTGLRKEDSGQYHCMAENDAGYAECTPQTLEVYDVNVVGIVLGMLALAGVVMVIMVGICCACKNGYFVRSREAGSNYKAPDSRDGLDYIKPEDEVRLYHLPFIFESRLLLTMLTCLSVL</sequence>
<reference evidence="15" key="3">
    <citation type="submission" date="2025-09" db="UniProtKB">
        <authorList>
            <consortium name="Ensembl"/>
        </authorList>
    </citation>
    <scope>IDENTIFICATION</scope>
</reference>
<dbReference type="GO" id="GO:0098636">
    <property type="term" value="C:protein complex involved in cell adhesion"/>
    <property type="evidence" value="ECO:0007669"/>
    <property type="project" value="TreeGrafter"/>
</dbReference>
<feature type="domain" description="Ig-like" evidence="14">
    <location>
        <begin position="132"/>
        <end position="229"/>
    </location>
</feature>
<evidence type="ECO:0000256" key="1">
    <source>
        <dbReference type="ARBA" id="ARBA00004251"/>
    </source>
</evidence>
<evidence type="ECO:0000313" key="15">
    <source>
        <dbReference type="Ensembl" id="ENSSFOP00015004384.2"/>
    </source>
</evidence>
<keyword evidence="12" id="KW-0393">Immunoglobulin domain</keyword>
<dbReference type="Proteomes" id="UP000694397">
    <property type="component" value="Chromosome 10"/>
</dbReference>
<accession>A0A8C9UYS9</accession>
<dbReference type="InterPro" id="IPR036179">
    <property type="entry name" value="Ig-like_dom_sf"/>
</dbReference>
<dbReference type="Gene3D" id="2.60.40.10">
    <property type="entry name" value="Immunoglobulins"/>
    <property type="match status" value="2"/>
</dbReference>
<feature type="transmembrane region" description="Helical" evidence="13">
    <location>
        <begin position="7"/>
        <end position="27"/>
    </location>
</feature>
<keyword evidence="16" id="KW-1185">Reference proteome</keyword>
<evidence type="ECO:0000256" key="13">
    <source>
        <dbReference type="SAM" id="Phobius"/>
    </source>
</evidence>
<evidence type="ECO:0000256" key="7">
    <source>
        <dbReference type="ARBA" id="ARBA00022729"/>
    </source>
</evidence>
<dbReference type="GO" id="GO:0046982">
    <property type="term" value="F:protein heterodimerization activity"/>
    <property type="evidence" value="ECO:0007669"/>
    <property type="project" value="InterPro"/>
</dbReference>
<dbReference type="Pfam" id="PF07686">
    <property type="entry name" value="V-set"/>
    <property type="match status" value="1"/>
</dbReference>
<evidence type="ECO:0000313" key="16">
    <source>
        <dbReference type="Proteomes" id="UP000694397"/>
    </source>
</evidence>
<dbReference type="GO" id="GO:0005923">
    <property type="term" value="C:bicellular tight junction"/>
    <property type="evidence" value="ECO:0007669"/>
    <property type="project" value="UniProtKB-SubCell"/>
</dbReference>
<dbReference type="SUPFAM" id="SSF48726">
    <property type="entry name" value="Immunoglobulin"/>
    <property type="match status" value="2"/>
</dbReference>
<dbReference type="InterPro" id="IPR013783">
    <property type="entry name" value="Ig-like_fold"/>
</dbReference>
<dbReference type="PROSITE" id="PS50835">
    <property type="entry name" value="IG_LIKE"/>
    <property type="match status" value="2"/>
</dbReference>
<organism evidence="15 16">
    <name type="scientific">Scleropages formosus</name>
    <name type="common">Asian bonytongue</name>
    <name type="synonym">Osteoglossum formosum</name>
    <dbReference type="NCBI Taxonomy" id="113540"/>
    <lineage>
        <taxon>Eukaryota</taxon>
        <taxon>Metazoa</taxon>
        <taxon>Chordata</taxon>
        <taxon>Craniata</taxon>
        <taxon>Vertebrata</taxon>
        <taxon>Euteleostomi</taxon>
        <taxon>Actinopterygii</taxon>
        <taxon>Neopterygii</taxon>
        <taxon>Teleostei</taxon>
        <taxon>Osteoglossocephala</taxon>
        <taxon>Osteoglossomorpha</taxon>
        <taxon>Osteoglossiformes</taxon>
        <taxon>Osteoglossidae</taxon>
        <taxon>Scleropages</taxon>
    </lineage>
</organism>
<dbReference type="GO" id="GO:0044291">
    <property type="term" value="C:cell-cell contact zone"/>
    <property type="evidence" value="ECO:0007669"/>
    <property type="project" value="TreeGrafter"/>
</dbReference>
<evidence type="ECO:0000256" key="8">
    <source>
        <dbReference type="ARBA" id="ARBA00022949"/>
    </source>
</evidence>
<dbReference type="InterPro" id="IPR003598">
    <property type="entry name" value="Ig_sub2"/>
</dbReference>
<evidence type="ECO:0000256" key="11">
    <source>
        <dbReference type="ARBA" id="ARBA00023157"/>
    </source>
</evidence>
<dbReference type="SMART" id="SM00408">
    <property type="entry name" value="IGc2"/>
    <property type="match status" value="2"/>
</dbReference>
<reference evidence="15" key="2">
    <citation type="submission" date="2025-08" db="UniProtKB">
        <authorList>
            <consortium name="Ensembl"/>
        </authorList>
    </citation>
    <scope>IDENTIFICATION</scope>
</reference>
<evidence type="ECO:0000256" key="6">
    <source>
        <dbReference type="ARBA" id="ARBA00022692"/>
    </source>
</evidence>
<keyword evidence="6 13" id="KW-0812">Transmembrane</keyword>
<dbReference type="GO" id="GO:0098632">
    <property type="term" value="F:cell-cell adhesion mediator activity"/>
    <property type="evidence" value="ECO:0007669"/>
    <property type="project" value="TreeGrafter"/>
</dbReference>
<dbReference type="InterPro" id="IPR042974">
    <property type="entry name" value="JAM-C"/>
</dbReference>
<evidence type="ECO:0000259" key="14">
    <source>
        <dbReference type="PROSITE" id="PS50835"/>
    </source>
</evidence>
<reference evidence="15 16" key="1">
    <citation type="submission" date="2019-04" db="EMBL/GenBank/DDBJ databases">
        <authorList>
            <consortium name="Wellcome Sanger Institute Data Sharing"/>
        </authorList>
    </citation>
    <scope>NUCLEOTIDE SEQUENCE [LARGE SCALE GENOMIC DNA]</scope>
</reference>
<evidence type="ECO:0000256" key="4">
    <source>
        <dbReference type="ARBA" id="ARBA00022427"/>
    </source>
</evidence>
<dbReference type="AlphaFoldDB" id="A0A8C9UYS9"/>
<comment type="similarity">
    <text evidence="3">Belongs to the immunoglobulin superfamily.</text>
</comment>
<evidence type="ECO:0000256" key="5">
    <source>
        <dbReference type="ARBA" id="ARBA00022475"/>
    </source>
</evidence>
<dbReference type="GO" id="GO:0016477">
    <property type="term" value="P:cell migration"/>
    <property type="evidence" value="ECO:0007669"/>
    <property type="project" value="TreeGrafter"/>
</dbReference>
<dbReference type="FunFam" id="2.60.40.10:FF:000342">
    <property type="entry name" value="Junctional adhesion molecule A"/>
    <property type="match status" value="1"/>
</dbReference>
<dbReference type="InterPro" id="IPR003599">
    <property type="entry name" value="Ig_sub"/>
</dbReference>
<feature type="domain" description="Ig-like" evidence="14">
    <location>
        <begin position="40"/>
        <end position="120"/>
    </location>
</feature>
<name>A0A8C9UYS9_SCLFO</name>
<keyword evidence="4" id="KW-0796">Tight junction</keyword>
<keyword evidence="10 13" id="KW-0472">Membrane</keyword>
<dbReference type="Pfam" id="PF13927">
    <property type="entry name" value="Ig_3"/>
    <property type="match status" value="1"/>
</dbReference>
<keyword evidence="7" id="KW-0732">Signal</keyword>
<dbReference type="GO" id="GO:0042803">
    <property type="term" value="F:protein homodimerization activity"/>
    <property type="evidence" value="ECO:0007669"/>
    <property type="project" value="InterPro"/>
</dbReference>
<proteinExistence type="inferred from homology"/>
<dbReference type="SMART" id="SM00409">
    <property type="entry name" value="IG"/>
    <property type="match status" value="2"/>
</dbReference>
<keyword evidence="5" id="KW-1003">Cell membrane</keyword>
<dbReference type="InterPro" id="IPR013106">
    <property type="entry name" value="Ig_V-set"/>
</dbReference>
<dbReference type="PANTHER" id="PTHR44598:SF1">
    <property type="entry name" value="JUNCTIONAL ADHESION MOLECULE 3A"/>
    <property type="match status" value="1"/>
</dbReference>
<dbReference type="GO" id="GO:0005178">
    <property type="term" value="F:integrin binding"/>
    <property type="evidence" value="ECO:0007669"/>
    <property type="project" value="TreeGrafter"/>
</dbReference>
<evidence type="ECO:0000256" key="3">
    <source>
        <dbReference type="ARBA" id="ARBA00008637"/>
    </source>
</evidence>
<evidence type="ECO:0000256" key="9">
    <source>
        <dbReference type="ARBA" id="ARBA00022989"/>
    </source>
</evidence>
<evidence type="ECO:0000256" key="12">
    <source>
        <dbReference type="ARBA" id="ARBA00023319"/>
    </source>
</evidence>
<comment type="subcellular location">
    <subcellularLocation>
        <location evidence="2">Cell junction</location>
        <location evidence="2">Tight junction</location>
    </subcellularLocation>
    <subcellularLocation>
        <location evidence="1">Cell membrane</location>
        <topology evidence="1">Single-pass type I membrane protein</topology>
    </subcellularLocation>
</comment>
<keyword evidence="11" id="KW-1015">Disulfide bond</keyword>
<keyword evidence="9 13" id="KW-1133">Transmembrane helix</keyword>
<dbReference type="InterPro" id="IPR007110">
    <property type="entry name" value="Ig-like_dom"/>
</dbReference>
<feature type="transmembrane region" description="Helical" evidence="13">
    <location>
        <begin position="235"/>
        <end position="260"/>
    </location>
</feature>
<evidence type="ECO:0000256" key="10">
    <source>
        <dbReference type="ARBA" id="ARBA00023136"/>
    </source>
</evidence>
<dbReference type="GO" id="GO:0005886">
    <property type="term" value="C:plasma membrane"/>
    <property type="evidence" value="ECO:0007669"/>
    <property type="project" value="UniProtKB-SubCell"/>
</dbReference>
<evidence type="ECO:0000256" key="2">
    <source>
        <dbReference type="ARBA" id="ARBA00004435"/>
    </source>
</evidence>
<dbReference type="Ensembl" id="ENSSFOT00015004453.2">
    <property type="protein sequence ID" value="ENSSFOP00015004384.2"/>
    <property type="gene ID" value="ENSSFOG00015002858.2"/>
</dbReference>
<gene>
    <name evidence="15" type="primary">JAM3</name>
    <name evidence="15" type="synonym">LOC108928699</name>
</gene>
<dbReference type="GeneTree" id="ENSGT00940000156937"/>
<dbReference type="OrthoDB" id="9942446at2759"/>
<protein>
    <submittedName>
        <fullName evidence="15">Junctional adhesion molecule 3</fullName>
    </submittedName>
</protein>